<evidence type="ECO:0000256" key="3">
    <source>
        <dbReference type="ARBA" id="ARBA00022577"/>
    </source>
</evidence>
<keyword evidence="10" id="KW-0044">Antibiotic</keyword>
<dbReference type="Pfam" id="PF01657">
    <property type="entry name" value="Stress-antifung"/>
    <property type="match status" value="1"/>
</dbReference>
<evidence type="ECO:0000256" key="1">
    <source>
        <dbReference type="ARBA" id="ARBA00004251"/>
    </source>
</evidence>
<evidence type="ECO:0000256" key="13">
    <source>
        <dbReference type="ARBA" id="ARBA00024184"/>
    </source>
</evidence>
<evidence type="ECO:0000256" key="6">
    <source>
        <dbReference type="ARBA" id="ARBA00022734"/>
    </source>
</evidence>
<keyword evidence="7" id="KW-0677">Repeat</keyword>
<dbReference type="EMBL" id="WHWC01000013">
    <property type="protein sequence ID" value="KAG8370718.1"/>
    <property type="molecule type" value="Genomic_DNA"/>
</dbReference>
<dbReference type="Proteomes" id="UP000826271">
    <property type="component" value="Unassembled WGS sequence"/>
</dbReference>
<dbReference type="CDD" id="cd23509">
    <property type="entry name" value="Gnk2-like"/>
    <property type="match status" value="1"/>
</dbReference>
<accession>A0AAV6WUU1</accession>
<sequence length="240" mass="25763">MSQVSSFHATMITITLVIGLLATTFFPVAKSDPNTNVDTIACNINTYAENDPFGDSVAYVLADLMNVAPSQQGYNYYTVSPYPTSVAYGHATCSQSLANSECANCLATARGTVSSSCASRVGGQVALVDCGMRFYQIKFELEFQLSCNDYNDHIGDGITGDDISSVAESDPNTNVDSLTCNAHTYAENDPFENSVAYVLADLMNVTPSQKNYNYYTAAPYRGSAAYGHATCSIFLANSDF</sequence>
<comment type="subcellular location">
    <subcellularLocation>
        <location evidence="13">Cell junction</location>
        <location evidence="13">Plasmodesma</location>
    </subcellularLocation>
    <subcellularLocation>
        <location evidence="1">Cell membrane</location>
        <topology evidence="1">Single-pass type I membrane protein</topology>
    </subcellularLocation>
</comment>
<feature type="domain" description="Gnk2-homologous" evidence="16">
    <location>
        <begin position="35"/>
        <end position="139"/>
    </location>
</feature>
<comment type="similarity">
    <text evidence="14">Belongs to the cysteine-rich repeat secretory protein family. Plasmodesmata-located proteins (PDLD) subfamily.</text>
</comment>
<keyword evidence="12" id="KW-1015">Disulfide bond</keyword>
<dbReference type="GO" id="GO:0005886">
    <property type="term" value="C:plasma membrane"/>
    <property type="evidence" value="ECO:0007669"/>
    <property type="project" value="UniProtKB-SubCell"/>
</dbReference>
<keyword evidence="2" id="KW-0929">Antimicrobial</keyword>
<keyword evidence="9" id="KW-0965">Cell junction</keyword>
<evidence type="ECO:0000256" key="11">
    <source>
        <dbReference type="ARBA" id="ARBA00023035"/>
    </source>
</evidence>
<name>A0AAV6WUU1_9LAMI</name>
<keyword evidence="8" id="KW-0611">Plant defense</keyword>
<keyword evidence="4" id="KW-0945">Host-virus interaction</keyword>
<feature type="chain" id="PRO_5043372500" description="Gnk2-homologous domain-containing protein" evidence="15">
    <location>
        <begin position="32"/>
        <end position="240"/>
    </location>
</feature>
<keyword evidence="18" id="KW-1185">Reference proteome</keyword>
<dbReference type="GO" id="GO:0009506">
    <property type="term" value="C:plasmodesma"/>
    <property type="evidence" value="ECO:0007669"/>
    <property type="project" value="UniProtKB-SubCell"/>
</dbReference>
<keyword evidence="11" id="KW-0465">Mannose-binding</keyword>
<proteinExistence type="inferred from homology"/>
<reference evidence="17" key="1">
    <citation type="submission" date="2019-10" db="EMBL/GenBank/DDBJ databases">
        <authorList>
            <person name="Zhang R."/>
            <person name="Pan Y."/>
            <person name="Wang J."/>
            <person name="Ma R."/>
            <person name="Yu S."/>
        </authorList>
    </citation>
    <scope>NUCLEOTIDE SEQUENCE</scope>
    <source>
        <strain evidence="17">LA-IB0</strain>
        <tissue evidence="17">Leaf</tissue>
    </source>
</reference>
<dbReference type="PROSITE" id="PS51473">
    <property type="entry name" value="GNK2"/>
    <property type="match status" value="1"/>
</dbReference>
<dbReference type="InterPro" id="IPR051378">
    <property type="entry name" value="Cell2Cell_Antifungal"/>
</dbReference>
<evidence type="ECO:0000313" key="18">
    <source>
        <dbReference type="Proteomes" id="UP000826271"/>
    </source>
</evidence>
<keyword evidence="5 15" id="KW-0732">Signal</keyword>
<evidence type="ECO:0000256" key="15">
    <source>
        <dbReference type="SAM" id="SignalP"/>
    </source>
</evidence>
<dbReference type="GO" id="GO:0005537">
    <property type="term" value="F:D-mannose binding"/>
    <property type="evidence" value="ECO:0007669"/>
    <property type="project" value="UniProtKB-KW"/>
</dbReference>
<dbReference type="PANTHER" id="PTHR32080:SF54">
    <property type="entry name" value="GNK2-HOMOLOGOUS DOMAIN-CONTAINING PROTEIN"/>
    <property type="match status" value="1"/>
</dbReference>
<evidence type="ECO:0000259" key="16">
    <source>
        <dbReference type="PROSITE" id="PS51473"/>
    </source>
</evidence>
<dbReference type="InterPro" id="IPR002902">
    <property type="entry name" value="GNK2"/>
</dbReference>
<evidence type="ECO:0000256" key="2">
    <source>
        <dbReference type="ARBA" id="ARBA00022529"/>
    </source>
</evidence>
<protein>
    <recommendedName>
        <fullName evidence="16">Gnk2-homologous domain-containing protein</fullName>
    </recommendedName>
</protein>
<dbReference type="InterPro" id="IPR038408">
    <property type="entry name" value="GNK2_sf"/>
</dbReference>
<evidence type="ECO:0000256" key="7">
    <source>
        <dbReference type="ARBA" id="ARBA00022737"/>
    </source>
</evidence>
<dbReference type="Gene3D" id="3.30.430.20">
    <property type="entry name" value="Gnk2 domain, C-X8-C-X2-C motif"/>
    <property type="match status" value="1"/>
</dbReference>
<evidence type="ECO:0000256" key="8">
    <source>
        <dbReference type="ARBA" id="ARBA00022821"/>
    </source>
</evidence>
<evidence type="ECO:0000313" key="17">
    <source>
        <dbReference type="EMBL" id="KAG8370718.1"/>
    </source>
</evidence>
<dbReference type="AlphaFoldDB" id="A0AAV6WUU1"/>
<evidence type="ECO:0000256" key="4">
    <source>
        <dbReference type="ARBA" id="ARBA00022581"/>
    </source>
</evidence>
<dbReference type="GO" id="GO:0031640">
    <property type="term" value="P:killing of cells of another organism"/>
    <property type="evidence" value="ECO:0007669"/>
    <property type="project" value="UniProtKB-KW"/>
</dbReference>
<evidence type="ECO:0000256" key="9">
    <source>
        <dbReference type="ARBA" id="ARBA00022949"/>
    </source>
</evidence>
<dbReference type="GO" id="GO:0042742">
    <property type="term" value="P:defense response to bacterium"/>
    <property type="evidence" value="ECO:0007669"/>
    <property type="project" value="UniProtKB-KW"/>
</dbReference>
<keyword evidence="6" id="KW-0430">Lectin</keyword>
<evidence type="ECO:0000256" key="12">
    <source>
        <dbReference type="ARBA" id="ARBA00023157"/>
    </source>
</evidence>
<dbReference type="GO" id="GO:0050832">
    <property type="term" value="P:defense response to fungus"/>
    <property type="evidence" value="ECO:0007669"/>
    <property type="project" value="UniProtKB-KW"/>
</dbReference>
<comment type="caution">
    <text evidence="17">The sequence shown here is derived from an EMBL/GenBank/DDBJ whole genome shotgun (WGS) entry which is preliminary data.</text>
</comment>
<gene>
    <name evidence="17" type="ORF">BUALT_Bualt13G0012400</name>
</gene>
<evidence type="ECO:0000256" key="14">
    <source>
        <dbReference type="ARBA" id="ARBA00038393"/>
    </source>
</evidence>
<dbReference type="PANTHER" id="PTHR32080">
    <property type="entry name" value="ANTIFUNGAL PROTEIN GINKBILOBIN-2-LIKE"/>
    <property type="match status" value="1"/>
</dbReference>
<feature type="signal peptide" evidence="15">
    <location>
        <begin position="1"/>
        <end position="31"/>
    </location>
</feature>
<organism evidence="17 18">
    <name type="scientific">Buddleja alternifolia</name>
    <dbReference type="NCBI Taxonomy" id="168488"/>
    <lineage>
        <taxon>Eukaryota</taxon>
        <taxon>Viridiplantae</taxon>
        <taxon>Streptophyta</taxon>
        <taxon>Embryophyta</taxon>
        <taxon>Tracheophyta</taxon>
        <taxon>Spermatophyta</taxon>
        <taxon>Magnoliopsida</taxon>
        <taxon>eudicotyledons</taxon>
        <taxon>Gunneridae</taxon>
        <taxon>Pentapetalae</taxon>
        <taxon>asterids</taxon>
        <taxon>lamiids</taxon>
        <taxon>Lamiales</taxon>
        <taxon>Scrophulariaceae</taxon>
        <taxon>Buddlejeae</taxon>
        <taxon>Buddleja</taxon>
    </lineage>
</organism>
<evidence type="ECO:0000256" key="10">
    <source>
        <dbReference type="ARBA" id="ARBA00023022"/>
    </source>
</evidence>
<keyword evidence="3" id="KW-0295">Fungicide</keyword>
<evidence type="ECO:0000256" key="5">
    <source>
        <dbReference type="ARBA" id="ARBA00022729"/>
    </source>
</evidence>